<organism evidence="2 3">
    <name type="scientific">Artemia franciscana</name>
    <name type="common">Brine shrimp</name>
    <name type="synonym">Artemia sanfranciscana</name>
    <dbReference type="NCBI Taxonomy" id="6661"/>
    <lineage>
        <taxon>Eukaryota</taxon>
        <taxon>Metazoa</taxon>
        <taxon>Ecdysozoa</taxon>
        <taxon>Arthropoda</taxon>
        <taxon>Crustacea</taxon>
        <taxon>Branchiopoda</taxon>
        <taxon>Anostraca</taxon>
        <taxon>Artemiidae</taxon>
        <taxon>Artemia</taxon>
    </lineage>
</organism>
<gene>
    <name evidence="2" type="ORF">QYM36_013745</name>
</gene>
<keyword evidence="1" id="KW-0472">Membrane</keyword>
<feature type="transmembrane region" description="Helical" evidence="1">
    <location>
        <begin position="51"/>
        <end position="74"/>
    </location>
</feature>
<accession>A0AA88L6V8</accession>
<feature type="non-terminal residue" evidence="2">
    <location>
        <position position="1"/>
    </location>
</feature>
<proteinExistence type="predicted"/>
<dbReference type="SUPFAM" id="SSF48726">
    <property type="entry name" value="Immunoglobulin"/>
    <property type="match status" value="1"/>
</dbReference>
<reference evidence="2" key="1">
    <citation type="submission" date="2023-07" db="EMBL/GenBank/DDBJ databases">
        <title>Chromosome-level genome assembly of Artemia franciscana.</title>
        <authorList>
            <person name="Jo E."/>
        </authorList>
    </citation>
    <scope>NUCLEOTIDE SEQUENCE</scope>
    <source>
        <tissue evidence="2">Whole body</tissue>
    </source>
</reference>
<dbReference type="InterPro" id="IPR036179">
    <property type="entry name" value="Ig-like_dom_sf"/>
</dbReference>
<protein>
    <submittedName>
        <fullName evidence="2">Uncharacterized protein</fullName>
    </submittedName>
</protein>
<evidence type="ECO:0000313" key="3">
    <source>
        <dbReference type="Proteomes" id="UP001187531"/>
    </source>
</evidence>
<evidence type="ECO:0000313" key="2">
    <source>
        <dbReference type="EMBL" id="KAK2710175.1"/>
    </source>
</evidence>
<evidence type="ECO:0000256" key="1">
    <source>
        <dbReference type="SAM" id="Phobius"/>
    </source>
</evidence>
<keyword evidence="1" id="KW-1133">Transmembrane helix</keyword>
<dbReference type="EMBL" id="JAVRJZ010000017">
    <property type="protein sequence ID" value="KAK2710175.1"/>
    <property type="molecule type" value="Genomic_DNA"/>
</dbReference>
<dbReference type="Proteomes" id="UP001187531">
    <property type="component" value="Unassembled WGS sequence"/>
</dbReference>
<keyword evidence="3" id="KW-1185">Reference proteome</keyword>
<keyword evidence="1" id="KW-0812">Transmembrane</keyword>
<sequence length="95" mass="10675">TKRPSCYEATLRIQRADVSDARQFTLLVENEKGVDSVSVSLRVIEPVSMTAVIGVIIGCLVFLVLVTLCLLYAFRTERWCFKQRLEIQRPSAAKG</sequence>
<comment type="caution">
    <text evidence="2">The sequence shown here is derived from an EMBL/GenBank/DDBJ whole genome shotgun (WGS) entry which is preliminary data.</text>
</comment>
<name>A0AA88L6V8_ARTSF</name>
<dbReference type="AlphaFoldDB" id="A0AA88L6V8"/>